<dbReference type="InterPro" id="IPR009003">
    <property type="entry name" value="Peptidase_S1_PA"/>
</dbReference>
<dbReference type="EMBL" id="OU895880">
    <property type="protein sequence ID" value="CAG9811939.1"/>
    <property type="molecule type" value="Genomic_DNA"/>
</dbReference>
<keyword evidence="1" id="KW-1015">Disulfide bond</keyword>
<protein>
    <recommendedName>
        <fullName evidence="5">Peptidase S1 domain-containing protein</fullName>
    </recommendedName>
</protein>
<dbReference type="SMART" id="SM00020">
    <property type="entry name" value="Tryp_SPc"/>
    <property type="match status" value="1"/>
</dbReference>
<keyword evidence="2" id="KW-0325">Glycoprotein</keyword>
<evidence type="ECO:0000259" key="5">
    <source>
        <dbReference type="SMART" id="SM00020"/>
    </source>
</evidence>
<feature type="chain" id="PRO_5040382848" description="Peptidase S1 domain-containing protein" evidence="4">
    <location>
        <begin position="20"/>
        <end position="287"/>
    </location>
</feature>
<dbReference type="Pfam" id="PF00089">
    <property type="entry name" value="Trypsin"/>
    <property type="match status" value="1"/>
</dbReference>
<dbReference type="GO" id="GO:0006508">
    <property type="term" value="P:proteolysis"/>
    <property type="evidence" value="ECO:0007669"/>
    <property type="project" value="InterPro"/>
</dbReference>
<feature type="signal peptide" evidence="4">
    <location>
        <begin position="1"/>
        <end position="19"/>
    </location>
</feature>
<dbReference type="InterPro" id="IPR043504">
    <property type="entry name" value="Peptidase_S1_PA_chymotrypsin"/>
</dbReference>
<dbReference type="GO" id="GO:0004252">
    <property type="term" value="F:serine-type endopeptidase activity"/>
    <property type="evidence" value="ECO:0007669"/>
    <property type="project" value="InterPro"/>
</dbReference>
<dbReference type="InterPro" id="IPR051487">
    <property type="entry name" value="Ser/Thr_Proteases_Immune/Dev"/>
</dbReference>
<dbReference type="Gene3D" id="2.40.10.10">
    <property type="entry name" value="Trypsin-like serine proteases"/>
    <property type="match status" value="1"/>
</dbReference>
<dbReference type="PANTHER" id="PTHR24256">
    <property type="entry name" value="TRYPTASE-RELATED"/>
    <property type="match status" value="1"/>
</dbReference>
<accession>A0A9N9X1C4</accession>
<dbReference type="AlphaFoldDB" id="A0A9N9X1C4"/>
<proteinExistence type="inferred from homology"/>
<keyword evidence="7" id="KW-1185">Reference proteome</keyword>
<keyword evidence="4" id="KW-0732">Signal</keyword>
<sequence>MILLKLYLIFQIFVKYTNLQDVTSQGLNFYIPQSSEDFKFIEPEIPSIAASKLHYSVAQEATDGQFPFVCEIRIQQADGVGFICSGSLIDNNWVLSARHCIDGKDNATVQILLGSADRGEDRESYFADNCFYPTVQDDSELDIVLLHLSSPVTYSEDINYIKVINAFKARTIIEGAQVAYLAGWGQTNPGLFTRFLHYTQFRLVSRNELNLGPYYYASRPINQKSQSLGGDSGGPMFIIDKGVPIQIGVNVAYITLSDSAVIYQQSTIISKLLNFLALHVDGLKLNS</sequence>
<dbReference type="InterPro" id="IPR001314">
    <property type="entry name" value="Peptidase_S1A"/>
</dbReference>
<gene>
    <name evidence="6" type="ORF">CHIRRI_LOCUS14746</name>
</gene>
<evidence type="ECO:0000256" key="3">
    <source>
        <dbReference type="ARBA" id="ARBA00024195"/>
    </source>
</evidence>
<reference evidence="6" key="2">
    <citation type="submission" date="2022-10" db="EMBL/GenBank/DDBJ databases">
        <authorList>
            <consortium name="ENA_rothamsted_submissions"/>
            <consortium name="culmorum"/>
            <person name="King R."/>
        </authorList>
    </citation>
    <scope>NUCLEOTIDE SEQUENCE</scope>
</reference>
<dbReference type="SUPFAM" id="SSF50494">
    <property type="entry name" value="Trypsin-like serine proteases"/>
    <property type="match status" value="1"/>
</dbReference>
<evidence type="ECO:0000313" key="6">
    <source>
        <dbReference type="EMBL" id="CAG9811939.1"/>
    </source>
</evidence>
<dbReference type="OrthoDB" id="8440449at2759"/>
<evidence type="ECO:0000256" key="2">
    <source>
        <dbReference type="ARBA" id="ARBA00023180"/>
    </source>
</evidence>
<reference evidence="6" key="1">
    <citation type="submission" date="2022-01" db="EMBL/GenBank/DDBJ databases">
        <authorList>
            <person name="King R."/>
        </authorList>
    </citation>
    <scope>NUCLEOTIDE SEQUENCE</scope>
</reference>
<comment type="similarity">
    <text evidence="3">Belongs to the peptidase S1 family. CLIP subfamily.</text>
</comment>
<evidence type="ECO:0000313" key="7">
    <source>
        <dbReference type="Proteomes" id="UP001153620"/>
    </source>
</evidence>
<organism evidence="6 7">
    <name type="scientific">Chironomus riparius</name>
    <dbReference type="NCBI Taxonomy" id="315576"/>
    <lineage>
        <taxon>Eukaryota</taxon>
        <taxon>Metazoa</taxon>
        <taxon>Ecdysozoa</taxon>
        <taxon>Arthropoda</taxon>
        <taxon>Hexapoda</taxon>
        <taxon>Insecta</taxon>
        <taxon>Pterygota</taxon>
        <taxon>Neoptera</taxon>
        <taxon>Endopterygota</taxon>
        <taxon>Diptera</taxon>
        <taxon>Nematocera</taxon>
        <taxon>Chironomoidea</taxon>
        <taxon>Chironomidae</taxon>
        <taxon>Chironominae</taxon>
        <taxon>Chironomus</taxon>
    </lineage>
</organism>
<feature type="domain" description="Peptidase S1" evidence="5">
    <location>
        <begin position="54"/>
        <end position="276"/>
    </location>
</feature>
<dbReference type="Proteomes" id="UP001153620">
    <property type="component" value="Chromosome 4"/>
</dbReference>
<dbReference type="InterPro" id="IPR001254">
    <property type="entry name" value="Trypsin_dom"/>
</dbReference>
<dbReference type="PRINTS" id="PR00722">
    <property type="entry name" value="CHYMOTRYPSIN"/>
</dbReference>
<evidence type="ECO:0000256" key="1">
    <source>
        <dbReference type="ARBA" id="ARBA00023157"/>
    </source>
</evidence>
<name>A0A9N9X1C4_9DIPT</name>
<evidence type="ECO:0000256" key="4">
    <source>
        <dbReference type="SAM" id="SignalP"/>
    </source>
</evidence>